<evidence type="ECO:0000259" key="1">
    <source>
        <dbReference type="Pfam" id="PF01425"/>
    </source>
</evidence>
<keyword evidence="4" id="KW-1185">Reference proteome</keyword>
<dbReference type="GO" id="GO:0004039">
    <property type="term" value="F:allophanate hydrolase activity"/>
    <property type="evidence" value="ECO:0007669"/>
    <property type="project" value="UniProtKB-EC"/>
</dbReference>
<evidence type="ECO:0000313" key="4">
    <source>
        <dbReference type="Proteomes" id="UP000324536"/>
    </source>
</evidence>
<dbReference type="NCBIfam" id="TIGR02713">
    <property type="entry name" value="allophanate_hyd"/>
    <property type="match status" value="1"/>
</dbReference>
<evidence type="ECO:0000313" key="3">
    <source>
        <dbReference type="EMBL" id="QEO17624.1"/>
    </source>
</evidence>
<dbReference type="KEGG" id="acek:FLP30_07720"/>
<dbReference type="PANTHER" id="PTHR11895">
    <property type="entry name" value="TRANSAMIDASE"/>
    <property type="match status" value="1"/>
</dbReference>
<accession>A0A5C1YMU9</accession>
<dbReference type="Proteomes" id="UP000324536">
    <property type="component" value="Chromosome"/>
</dbReference>
<dbReference type="SUPFAM" id="SSF75304">
    <property type="entry name" value="Amidase signature (AS) enzymes"/>
    <property type="match status" value="1"/>
</dbReference>
<keyword evidence="3" id="KW-0378">Hydrolase</keyword>
<proteinExistence type="predicted"/>
<dbReference type="NCBIfam" id="NF006043">
    <property type="entry name" value="PRK08186.1"/>
    <property type="match status" value="1"/>
</dbReference>
<evidence type="ECO:0000259" key="2">
    <source>
        <dbReference type="Pfam" id="PF21986"/>
    </source>
</evidence>
<dbReference type="AlphaFoldDB" id="A0A5C1YMU9"/>
<dbReference type="EMBL" id="CP043506">
    <property type="protein sequence ID" value="QEO17624.1"/>
    <property type="molecule type" value="Genomic_DNA"/>
</dbReference>
<dbReference type="InterPro" id="IPR014085">
    <property type="entry name" value="Allophanate_hydrolase"/>
</dbReference>
<organism evidence="3 4">
    <name type="scientific">Acetobacter vaccinii</name>
    <dbReference type="NCBI Taxonomy" id="2592655"/>
    <lineage>
        <taxon>Bacteria</taxon>
        <taxon>Pseudomonadati</taxon>
        <taxon>Pseudomonadota</taxon>
        <taxon>Alphaproteobacteria</taxon>
        <taxon>Acetobacterales</taxon>
        <taxon>Acetobacteraceae</taxon>
        <taxon>Acetobacter</taxon>
    </lineage>
</organism>
<sequence>MTLPDMLTIDTLLAAYRAGSLRPTTVVEAVLERIEAYASKDPAVWICLPARAELLARAAELESRDQKHLPLYGIPFAVKDNIDVAGLPTTAGCPDFAYTPQTSATVVARLEEAGAIMIGKTNLDQFATGLVGMRSPYGQPHCVFDSRYVSGGSSSGSAVAVAAGLVSFSLGTDTAGSGRVPASANNIVGLKPSRGVLSTQGVVPACLSLDCVSVFATTVDEALQVEAAAMALDPQVPYSRVMQPYALPKGAFRFGVLAEADRFFDGDSENAALYAQAIQRCQAMGGTAVELDYAPLRETAELLYNGPFVAERLAAIEPFYDAHHDAMDPAVAGIIGGARRYSASDVFRAVYRQHSLRQVAAQMWEQFDVMLLPTMPRLVSKEEVRADPVGANSLHGVYTNFVNLLDMSACAVPSGFRADGLPFGVTFIAPAFADHDLGVLAGRYHALAGVGSGLAKVAVSAPAEGVGKGKVLLAVVGAHLKGLPLHYQLEQERAVLWRTTRTAGDYRLFALPGAVPPKPGMFRQPGFDGQGLEVEVYELSAAGFGRFVAQVPQPMAIGRITLEDGQEVSGFLCAEAQARKGQDITDFGGWKAWLKADKA</sequence>
<gene>
    <name evidence="3" type="primary">atzF</name>
    <name evidence="3" type="ORF">FLP30_07720</name>
</gene>
<dbReference type="InterPro" id="IPR053844">
    <property type="entry name" value="AH_C"/>
</dbReference>
<dbReference type="PANTHER" id="PTHR11895:SF169">
    <property type="entry name" value="GLUTAMYL-TRNA(GLN) AMIDOTRANSFERASE"/>
    <property type="match status" value="1"/>
</dbReference>
<dbReference type="RefSeq" id="WP_149279301.1">
    <property type="nucleotide sequence ID" value="NZ_CP043506.1"/>
</dbReference>
<dbReference type="Pfam" id="PF01425">
    <property type="entry name" value="Amidase"/>
    <property type="match status" value="1"/>
</dbReference>
<protein>
    <submittedName>
        <fullName evidence="3">Allophanate hydrolase</fullName>
        <ecNumber evidence="3">3.5.1.54</ecNumber>
    </submittedName>
</protein>
<dbReference type="Pfam" id="PF21986">
    <property type="entry name" value="AH_C"/>
    <property type="match status" value="1"/>
</dbReference>
<name>A0A5C1YMU9_9PROT</name>
<dbReference type="InterPro" id="IPR000120">
    <property type="entry name" value="Amidase"/>
</dbReference>
<dbReference type="Gene3D" id="3.10.490.10">
    <property type="entry name" value="Gamma-glutamyl cyclotransferase-like"/>
    <property type="match status" value="1"/>
</dbReference>
<feature type="domain" description="Amidase" evidence="1">
    <location>
        <begin position="26"/>
        <end position="437"/>
    </location>
</feature>
<dbReference type="Gene3D" id="3.90.1300.10">
    <property type="entry name" value="Amidase signature (AS) domain"/>
    <property type="match status" value="1"/>
</dbReference>
<dbReference type="EC" id="3.5.1.54" evidence="3"/>
<feature type="domain" description="Allophanate hydrolase C-terminal" evidence="2">
    <location>
        <begin position="472"/>
        <end position="594"/>
    </location>
</feature>
<dbReference type="OrthoDB" id="7245165at2"/>
<dbReference type="InterPro" id="IPR023631">
    <property type="entry name" value="Amidase_dom"/>
</dbReference>
<dbReference type="InterPro" id="IPR036928">
    <property type="entry name" value="AS_sf"/>
</dbReference>
<reference evidence="3 4" key="1">
    <citation type="submission" date="2019-09" db="EMBL/GenBank/DDBJ databases">
        <title>Genome sequencing of strain KACC 21233.</title>
        <authorList>
            <person name="Heo J."/>
            <person name="Kim S.-J."/>
            <person name="Kim J.-S."/>
            <person name="Hong S.-B."/>
            <person name="Kwon S.-W."/>
        </authorList>
    </citation>
    <scope>NUCLEOTIDE SEQUENCE [LARGE SCALE GENOMIC DNA]</scope>
    <source>
        <strain evidence="3 4">KACC 21233</strain>
    </source>
</reference>
<dbReference type="Gene3D" id="1.20.58.1700">
    <property type="match status" value="1"/>
</dbReference>